<dbReference type="InterPro" id="IPR008906">
    <property type="entry name" value="HATC_C_dom"/>
</dbReference>
<evidence type="ECO:0000259" key="2">
    <source>
        <dbReference type="SMART" id="SM00597"/>
    </source>
</evidence>
<dbReference type="InterPro" id="IPR006580">
    <property type="entry name" value="Znf_TTF"/>
</dbReference>
<feature type="domain" description="TTF-type" evidence="2">
    <location>
        <begin position="199"/>
        <end position="297"/>
    </location>
</feature>
<organism evidence="3 4">
    <name type="scientific">Quercus rubra</name>
    <name type="common">Northern red oak</name>
    <name type="synonym">Quercus borealis</name>
    <dbReference type="NCBI Taxonomy" id="3512"/>
    <lineage>
        <taxon>Eukaryota</taxon>
        <taxon>Viridiplantae</taxon>
        <taxon>Streptophyta</taxon>
        <taxon>Embryophyta</taxon>
        <taxon>Tracheophyta</taxon>
        <taxon>Spermatophyta</taxon>
        <taxon>Magnoliopsida</taxon>
        <taxon>eudicotyledons</taxon>
        <taxon>Gunneridae</taxon>
        <taxon>Pentapetalae</taxon>
        <taxon>rosids</taxon>
        <taxon>fabids</taxon>
        <taxon>Fagales</taxon>
        <taxon>Fagaceae</taxon>
        <taxon>Quercus</taxon>
    </lineage>
</organism>
<protein>
    <recommendedName>
        <fullName evidence="2">TTF-type domain-containing protein</fullName>
    </recommendedName>
</protein>
<dbReference type="Gene3D" id="3.75.10.10">
    <property type="entry name" value="L-arginine/glycine Amidinotransferase, Chain A"/>
    <property type="match status" value="1"/>
</dbReference>
<dbReference type="PANTHER" id="PTHR11697:SF231">
    <property type="entry name" value="TTF-TYPE DOMAIN-CONTAINING PROTEIN"/>
    <property type="match status" value="1"/>
</dbReference>
<dbReference type="EMBL" id="JAXUIC010000010">
    <property type="protein sequence ID" value="KAK4567876.1"/>
    <property type="molecule type" value="Genomic_DNA"/>
</dbReference>
<sequence length="886" mass="101694">MFLQQDGEAKPRLPGTRLAASYVNFYTANGAIILPQFGDQKWDDEAFHVVSLAFPDNEIMKKSTTMLDFFKRKCSNSSEVNVGLPTTNVAIPIPENVDAPILENVDAPILENVEDAPILENVDAPILENVHFPIQENVDVPIAQTQFQRVDLDSLDYDPGTRKQIWEYHVNQRDEIRWAYIKKGPHQLPLKTYKKSGKHNRNFQASWYGYHSTWLEYSPTTDAAYCLPCFVFNNPNGVVGQNTFTVGGFRNWKKVGGKDCYFQSHIGKDPNSAHRVAEQKCKDLMNQWQHLQRVVNHFTTEQIANNRLQLKATIFIVRYLAFQAIAFRGRDESYSTLNRGNFFESLGIVTFWNEKVAEIIEKAPKNATYTSPKIQKEILHVFSAKVKKTIREEIGDAKFCIMVDEARDESMKEQMAVVFRYVDVEGFVKERFFGLIHVANTAALTLKNGIYSLLSQHCLDIQNVRGQGYDGASNMRGMWNGLQALILNDCPYAYYIHCFAHRLQLALVKASKQVNAISHFFLALLFLIKTVNASCKRNDQLKVANANEIARLIDLEELETGSGLNQIGTLQRPVETRWSSHFRSISSLLGMFSSTVEVLLNIIDDAIDGEHRAEAESAYEGLTSFEFVFILHLEKETMEITDKLCQALQSQSQDILNAMHLVSSTKALIQKFRDDGWDGLLTTVISFCEKRCIDVLDMNARYVPRRGRAHSQLQELNYRFDEDAMELLRLSSALEPREALKSFRSSDLCLLVENFYPQDFTDYDKQVLKKELYHFEHNVVQDPEFKELKSLSELSQWLVRTRNLEHYKLVYRIVRLVLTLPVSMATTERAFSAMKVVKTNLRNKMENDFLTNSLMLYIEKDIVSTFSLDSIVDDFEDLKERRVPFS</sequence>
<dbReference type="SUPFAM" id="SSF53098">
    <property type="entry name" value="Ribonuclease H-like"/>
    <property type="match status" value="1"/>
</dbReference>
<reference evidence="3 4" key="1">
    <citation type="journal article" date="2023" name="G3 (Bethesda)">
        <title>A haplotype-resolved chromosome-scale genome for Quercus rubra L. provides insights into the genetics of adaptive traits for red oak species.</title>
        <authorList>
            <person name="Kapoor B."/>
            <person name="Jenkins J."/>
            <person name="Schmutz J."/>
            <person name="Zhebentyayeva T."/>
            <person name="Kuelheim C."/>
            <person name="Coggeshall M."/>
            <person name="Heim C."/>
            <person name="Lasky J.R."/>
            <person name="Leites L."/>
            <person name="Islam-Faridi N."/>
            <person name="Romero-Severson J."/>
            <person name="DeLeo V.L."/>
            <person name="Lucas S.M."/>
            <person name="Lazic D."/>
            <person name="Gailing O."/>
            <person name="Carlson J."/>
            <person name="Staton M."/>
        </authorList>
    </citation>
    <scope>NUCLEOTIDE SEQUENCE [LARGE SCALE GENOMIC DNA]</scope>
    <source>
        <strain evidence="3">Pseudo-F2</strain>
    </source>
</reference>
<evidence type="ECO:0000313" key="4">
    <source>
        <dbReference type="Proteomes" id="UP001324115"/>
    </source>
</evidence>
<dbReference type="SUPFAM" id="SSF55909">
    <property type="entry name" value="Pentein"/>
    <property type="match status" value="1"/>
</dbReference>
<dbReference type="InterPro" id="IPR055298">
    <property type="entry name" value="AtLOH3-like"/>
</dbReference>
<name>A0AAN7IBK0_QUERU</name>
<evidence type="ECO:0000313" key="3">
    <source>
        <dbReference type="EMBL" id="KAK4567876.1"/>
    </source>
</evidence>
<dbReference type="GO" id="GO:0046983">
    <property type="term" value="F:protein dimerization activity"/>
    <property type="evidence" value="ECO:0007669"/>
    <property type="project" value="InterPro"/>
</dbReference>
<dbReference type="SMART" id="SM00597">
    <property type="entry name" value="ZnF_TTF"/>
    <property type="match status" value="1"/>
</dbReference>
<keyword evidence="4" id="KW-1185">Reference proteome</keyword>
<dbReference type="InterPro" id="IPR007466">
    <property type="entry name" value="Peptidyl-Arg-deiminase_porph"/>
</dbReference>
<dbReference type="GO" id="GO:0004668">
    <property type="term" value="F:protein-arginine deiminase activity"/>
    <property type="evidence" value="ECO:0007669"/>
    <property type="project" value="InterPro"/>
</dbReference>
<dbReference type="PANTHER" id="PTHR11697">
    <property type="entry name" value="GENERAL TRANSCRIPTION FACTOR 2-RELATED ZINC FINGER PROTEIN"/>
    <property type="match status" value="1"/>
</dbReference>
<dbReference type="InterPro" id="IPR012337">
    <property type="entry name" value="RNaseH-like_sf"/>
</dbReference>
<dbReference type="Pfam" id="PF14291">
    <property type="entry name" value="DUF4371"/>
    <property type="match status" value="1"/>
</dbReference>
<accession>A0AAN7IBK0</accession>
<dbReference type="InterPro" id="IPR025398">
    <property type="entry name" value="DUF4371"/>
</dbReference>
<dbReference type="Proteomes" id="UP001324115">
    <property type="component" value="Unassembled WGS sequence"/>
</dbReference>
<evidence type="ECO:0000256" key="1">
    <source>
        <dbReference type="ARBA" id="ARBA00022801"/>
    </source>
</evidence>
<comment type="caution">
    <text evidence="3">The sequence shown here is derived from an EMBL/GenBank/DDBJ whole genome shotgun (WGS) entry which is preliminary data.</text>
</comment>
<dbReference type="Pfam" id="PF04371">
    <property type="entry name" value="PAD_porph"/>
    <property type="match status" value="1"/>
</dbReference>
<proteinExistence type="predicted"/>
<gene>
    <name evidence="3" type="ORF">RGQ29_003587</name>
</gene>
<dbReference type="GO" id="GO:0009446">
    <property type="term" value="P:putrescine biosynthetic process"/>
    <property type="evidence" value="ECO:0007669"/>
    <property type="project" value="InterPro"/>
</dbReference>
<dbReference type="Pfam" id="PF05699">
    <property type="entry name" value="Dimer_Tnp_hAT"/>
    <property type="match status" value="1"/>
</dbReference>
<keyword evidence="1" id="KW-0378">Hydrolase</keyword>
<dbReference type="AlphaFoldDB" id="A0AAN7IBK0"/>